<dbReference type="Proteomes" id="UP000078520">
    <property type="component" value="Unassembled WGS sequence"/>
</dbReference>
<accession>A0A179C573</accession>
<dbReference type="OrthoDB" id="2156798at2"/>
<dbReference type="RefSeq" id="WP_081255728.1">
    <property type="nucleotide sequence ID" value="NZ_LVKC01000033.1"/>
</dbReference>
<dbReference type="EMBL" id="LVKI01000002">
    <property type="protein sequence ID" value="OAQ09089.1"/>
    <property type="molecule type" value="Genomic_DNA"/>
</dbReference>
<protein>
    <submittedName>
        <fullName evidence="1">Uncharacterized protein</fullName>
    </submittedName>
</protein>
<dbReference type="AlphaFoldDB" id="A0A179C573"/>
<name>A0A179C573_9LACO</name>
<sequence length="84" mass="10197">MDNQMNIEHNQDIVSAQITKILKSRIFLKTEHGKTIVVEYPRKQRKNHQAKQLFTQILKDIRHHHLWIPVNQRTNQILQYDWLS</sequence>
<evidence type="ECO:0000313" key="2">
    <source>
        <dbReference type="Proteomes" id="UP000078520"/>
    </source>
</evidence>
<evidence type="ECO:0000313" key="1">
    <source>
        <dbReference type="EMBL" id="OAQ09089.1"/>
    </source>
</evidence>
<comment type="caution">
    <text evidence="1">The sequence shown here is derived from an EMBL/GenBank/DDBJ whole genome shotgun (WGS) entry which is preliminary data.</text>
</comment>
<proteinExistence type="predicted"/>
<reference evidence="2" key="1">
    <citation type="submission" date="2016-03" db="EMBL/GenBank/DDBJ databases">
        <authorList>
            <person name="Johnson T.J."/>
            <person name="Youmans B."/>
            <person name="Case K."/>
            <person name="Noll S."/>
        </authorList>
    </citation>
    <scope>NUCLEOTIDE SEQUENCE [LARGE SCALE GENOMIC DNA]</scope>
    <source>
        <strain evidence="2">UMNLAv8</strain>
    </source>
</reference>
<organism evidence="1 2">
    <name type="scientific">Ligilactobacillus aviarius</name>
    <dbReference type="NCBI Taxonomy" id="1606"/>
    <lineage>
        <taxon>Bacteria</taxon>
        <taxon>Bacillati</taxon>
        <taxon>Bacillota</taxon>
        <taxon>Bacilli</taxon>
        <taxon>Lactobacillales</taxon>
        <taxon>Lactobacillaceae</taxon>
        <taxon>Ligilactobacillus</taxon>
    </lineage>
</organism>
<gene>
    <name evidence="1" type="ORF">A3O14_01650</name>
</gene>